<dbReference type="AlphaFoldDB" id="A0A9P0NXG6"/>
<reference evidence="9" key="1">
    <citation type="submission" date="2022-03" db="EMBL/GenBank/DDBJ databases">
        <authorList>
            <person name="Sayadi A."/>
        </authorList>
    </citation>
    <scope>NUCLEOTIDE SEQUENCE</scope>
</reference>
<dbReference type="PROSITE" id="PS51406">
    <property type="entry name" value="FIBRINOGEN_C_2"/>
    <property type="match status" value="2"/>
</dbReference>
<keyword evidence="7" id="KW-0812">Transmembrane</keyword>
<organism evidence="9 10">
    <name type="scientific">Acanthoscelides obtectus</name>
    <name type="common">Bean weevil</name>
    <name type="synonym">Bruchus obtectus</name>
    <dbReference type="NCBI Taxonomy" id="200917"/>
    <lineage>
        <taxon>Eukaryota</taxon>
        <taxon>Metazoa</taxon>
        <taxon>Ecdysozoa</taxon>
        <taxon>Arthropoda</taxon>
        <taxon>Hexapoda</taxon>
        <taxon>Insecta</taxon>
        <taxon>Pterygota</taxon>
        <taxon>Neoptera</taxon>
        <taxon>Endopterygota</taxon>
        <taxon>Coleoptera</taxon>
        <taxon>Polyphaga</taxon>
        <taxon>Cucujiformia</taxon>
        <taxon>Chrysomeloidea</taxon>
        <taxon>Chrysomelidae</taxon>
        <taxon>Bruchinae</taxon>
        <taxon>Bruchini</taxon>
        <taxon>Acanthoscelides</taxon>
    </lineage>
</organism>
<dbReference type="PANTHER" id="PTHR47221">
    <property type="entry name" value="FIBRINOGEN ALPHA CHAIN"/>
    <property type="match status" value="1"/>
</dbReference>
<feature type="domain" description="Fibrinogen C-terminal" evidence="8">
    <location>
        <begin position="140"/>
        <end position="189"/>
    </location>
</feature>
<evidence type="ECO:0000256" key="2">
    <source>
        <dbReference type="ARBA" id="ARBA00022525"/>
    </source>
</evidence>
<accession>A0A9P0NXG6</accession>
<keyword evidence="4" id="KW-0175">Coiled coil</keyword>
<keyword evidence="2" id="KW-0964">Secreted</keyword>
<dbReference type="InterPro" id="IPR020837">
    <property type="entry name" value="Fibrinogen_CS"/>
</dbReference>
<keyword evidence="7" id="KW-1133">Transmembrane helix</keyword>
<dbReference type="GO" id="GO:0034116">
    <property type="term" value="P:positive regulation of heterotypic cell-cell adhesion"/>
    <property type="evidence" value="ECO:0007669"/>
    <property type="project" value="TreeGrafter"/>
</dbReference>
<dbReference type="GO" id="GO:0005577">
    <property type="term" value="C:fibrinogen complex"/>
    <property type="evidence" value="ECO:0007669"/>
    <property type="project" value="TreeGrafter"/>
</dbReference>
<evidence type="ECO:0000256" key="6">
    <source>
        <dbReference type="ARBA" id="ARBA00023180"/>
    </source>
</evidence>
<dbReference type="GO" id="GO:0005201">
    <property type="term" value="F:extracellular matrix structural constituent"/>
    <property type="evidence" value="ECO:0007669"/>
    <property type="project" value="TreeGrafter"/>
</dbReference>
<comment type="subcellular location">
    <subcellularLocation>
        <location evidence="1">Secreted</location>
    </subcellularLocation>
</comment>
<dbReference type="NCBIfam" id="NF040941">
    <property type="entry name" value="GGGWT_bact"/>
    <property type="match status" value="1"/>
</dbReference>
<dbReference type="Gene3D" id="3.90.215.10">
    <property type="entry name" value="Gamma Fibrinogen, chain A, domain 1"/>
    <property type="match status" value="2"/>
</dbReference>
<evidence type="ECO:0000313" key="9">
    <source>
        <dbReference type="EMBL" id="CAH1958091.1"/>
    </source>
</evidence>
<proteinExistence type="predicted"/>
<dbReference type="InterPro" id="IPR002181">
    <property type="entry name" value="Fibrinogen_a/b/g_C_dom"/>
</dbReference>
<dbReference type="Pfam" id="PF00147">
    <property type="entry name" value="Fibrinogen_C"/>
    <property type="match status" value="1"/>
</dbReference>
<evidence type="ECO:0000313" key="10">
    <source>
        <dbReference type="Proteomes" id="UP001152888"/>
    </source>
</evidence>
<comment type="caution">
    <text evidence="9">The sequence shown here is derived from an EMBL/GenBank/DDBJ whole genome shotgun (WGS) entry which is preliminary data.</text>
</comment>
<evidence type="ECO:0000256" key="7">
    <source>
        <dbReference type="SAM" id="Phobius"/>
    </source>
</evidence>
<name>A0A9P0NXG6_ACAOB</name>
<evidence type="ECO:0000256" key="1">
    <source>
        <dbReference type="ARBA" id="ARBA00004613"/>
    </source>
</evidence>
<dbReference type="PANTHER" id="PTHR47221:SF6">
    <property type="entry name" value="FIBRINOGEN ALPHA CHAIN"/>
    <property type="match status" value="1"/>
</dbReference>
<feature type="transmembrane region" description="Helical" evidence="7">
    <location>
        <begin position="21"/>
        <end position="40"/>
    </location>
</feature>
<evidence type="ECO:0000256" key="4">
    <source>
        <dbReference type="ARBA" id="ARBA00023054"/>
    </source>
</evidence>
<dbReference type="PROSITE" id="PS00514">
    <property type="entry name" value="FIBRINOGEN_C_1"/>
    <property type="match status" value="1"/>
</dbReference>
<dbReference type="GO" id="GO:0030674">
    <property type="term" value="F:protein-macromolecule adaptor activity"/>
    <property type="evidence" value="ECO:0007669"/>
    <property type="project" value="TreeGrafter"/>
</dbReference>
<keyword evidence="3" id="KW-0732">Signal</keyword>
<feature type="domain" description="Fibrinogen C-terminal" evidence="8">
    <location>
        <begin position="49"/>
        <end position="138"/>
    </location>
</feature>
<keyword evidence="10" id="KW-1185">Reference proteome</keyword>
<dbReference type="SMART" id="SM00186">
    <property type="entry name" value="FBG"/>
    <property type="match status" value="1"/>
</dbReference>
<keyword evidence="7" id="KW-0472">Membrane</keyword>
<keyword evidence="6" id="KW-0325">Glycoprotein</keyword>
<gene>
    <name evidence="9" type="ORF">ACAOBT_LOCUS2457</name>
</gene>
<dbReference type="InterPro" id="IPR037579">
    <property type="entry name" value="FIB_ANG-like"/>
</dbReference>
<dbReference type="InterPro" id="IPR014716">
    <property type="entry name" value="Fibrinogen_a/b/g_C_1"/>
</dbReference>
<keyword evidence="5" id="KW-1015">Disulfide bond</keyword>
<dbReference type="Proteomes" id="UP001152888">
    <property type="component" value="Unassembled WGS sequence"/>
</dbReference>
<protein>
    <recommendedName>
        <fullName evidence="8">Fibrinogen C-terminal domain-containing protein</fullName>
    </recommendedName>
</protein>
<dbReference type="OrthoDB" id="6350391at2759"/>
<dbReference type="EMBL" id="CAKOFQ010006675">
    <property type="protein sequence ID" value="CAH1958091.1"/>
    <property type="molecule type" value="Genomic_DNA"/>
</dbReference>
<evidence type="ECO:0000256" key="3">
    <source>
        <dbReference type="ARBA" id="ARBA00022729"/>
    </source>
</evidence>
<dbReference type="SUPFAM" id="SSF56496">
    <property type="entry name" value="Fibrinogen C-terminal domain-like"/>
    <property type="match status" value="1"/>
</dbReference>
<evidence type="ECO:0000256" key="5">
    <source>
        <dbReference type="ARBA" id="ARBA00023157"/>
    </source>
</evidence>
<dbReference type="InterPro" id="IPR036056">
    <property type="entry name" value="Fibrinogen-like_C"/>
</dbReference>
<evidence type="ECO:0000259" key="8">
    <source>
        <dbReference type="PROSITE" id="PS51406"/>
    </source>
</evidence>
<sequence>MCPGFQHSVTRKRLSNKSKMKSAAFFEVAILVTFFVYAAYAGTRNYSTLSQQVFFKSCMDAKLKGIHSSGLYTIQPDYAHEPFLVFCEMEVDGGGWTVIQNRFDGSIKFYQDWPTYKAGFGNLRGEFWLGLDRIHEITAGAWWYNACHRSNLNGNYLRGESNESGMVWTKFRGIKYSLKTSRMMVRPSSEGIDSTMAVDAS</sequence>